<evidence type="ECO:0000313" key="1">
    <source>
        <dbReference type="EMBL" id="CAG8790565.1"/>
    </source>
</evidence>
<gene>
    <name evidence="1" type="ORF">AMORRO_LOCUS18105</name>
</gene>
<dbReference type="EMBL" id="CAJVPV010061030">
    <property type="protein sequence ID" value="CAG8790565.1"/>
    <property type="molecule type" value="Genomic_DNA"/>
</dbReference>
<name>A0A9N9JNV4_9GLOM</name>
<dbReference type="AlphaFoldDB" id="A0A9N9JNV4"/>
<dbReference type="Proteomes" id="UP000789342">
    <property type="component" value="Unassembled WGS sequence"/>
</dbReference>
<comment type="caution">
    <text evidence="1">The sequence shown here is derived from an EMBL/GenBank/DDBJ whole genome shotgun (WGS) entry which is preliminary data.</text>
</comment>
<organism evidence="1 2">
    <name type="scientific">Acaulospora morrowiae</name>
    <dbReference type="NCBI Taxonomy" id="94023"/>
    <lineage>
        <taxon>Eukaryota</taxon>
        <taxon>Fungi</taxon>
        <taxon>Fungi incertae sedis</taxon>
        <taxon>Mucoromycota</taxon>
        <taxon>Glomeromycotina</taxon>
        <taxon>Glomeromycetes</taxon>
        <taxon>Diversisporales</taxon>
        <taxon>Acaulosporaceae</taxon>
        <taxon>Acaulospora</taxon>
    </lineage>
</organism>
<proteinExistence type="predicted"/>
<accession>A0A9N9JNV4</accession>
<evidence type="ECO:0000313" key="2">
    <source>
        <dbReference type="Proteomes" id="UP000789342"/>
    </source>
</evidence>
<protein>
    <submittedName>
        <fullName evidence="1">6120_t:CDS:1</fullName>
    </submittedName>
</protein>
<keyword evidence="2" id="KW-1185">Reference proteome</keyword>
<sequence>MQTEETSSDDNAKAQTEEMSNDVNVANNLYLPIINNDRGKEVRAYCMTLCQRIERKLTFRFTQEIGEVIKHAKRIE</sequence>
<reference evidence="1" key="1">
    <citation type="submission" date="2021-06" db="EMBL/GenBank/DDBJ databases">
        <authorList>
            <person name="Kallberg Y."/>
            <person name="Tangrot J."/>
            <person name="Rosling A."/>
        </authorList>
    </citation>
    <scope>NUCLEOTIDE SEQUENCE</scope>
    <source>
        <strain evidence="1">CL551</strain>
    </source>
</reference>
<feature type="non-terminal residue" evidence="1">
    <location>
        <position position="76"/>
    </location>
</feature>